<gene>
    <name evidence="2" type="ORF">PG996_002757</name>
</gene>
<dbReference type="Proteomes" id="UP001446871">
    <property type="component" value="Unassembled WGS sequence"/>
</dbReference>
<evidence type="ECO:0000256" key="1">
    <source>
        <dbReference type="SAM" id="MobiDB-lite"/>
    </source>
</evidence>
<evidence type="ECO:0000313" key="3">
    <source>
        <dbReference type="Proteomes" id="UP001446871"/>
    </source>
</evidence>
<protein>
    <submittedName>
        <fullName evidence="2">Uncharacterized protein</fullName>
    </submittedName>
</protein>
<comment type="caution">
    <text evidence="2">The sequence shown here is derived from an EMBL/GenBank/DDBJ whole genome shotgun (WGS) entry which is preliminary data.</text>
</comment>
<keyword evidence="3" id="KW-1185">Reference proteome</keyword>
<sequence>MTTPAKYVVDDPPVEDQNAIPPLASYEDLRADYWYPNMPREVRRLRWSLDGPLDKAVSVMHHAYYDPDDPPPEPFYQPQADNDDTTAPEPGMQYPICLYLSRRCPR</sequence>
<feature type="region of interest" description="Disordered" evidence="1">
    <location>
        <begin position="67"/>
        <end position="91"/>
    </location>
</feature>
<proteinExistence type="predicted"/>
<evidence type="ECO:0000313" key="2">
    <source>
        <dbReference type="EMBL" id="KAK8083976.1"/>
    </source>
</evidence>
<feature type="region of interest" description="Disordered" evidence="1">
    <location>
        <begin position="1"/>
        <end position="20"/>
    </location>
</feature>
<organism evidence="2 3">
    <name type="scientific">Apiospora saccharicola</name>
    <dbReference type="NCBI Taxonomy" id="335842"/>
    <lineage>
        <taxon>Eukaryota</taxon>
        <taxon>Fungi</taxon>
        <taxon>Dikarya</taxon>
        <taxon>Ascomycota</taxon>
        <taxon>Pezizomycotina</taxon>
        <taxon>Sordariomycetes</taxon>
        <taxon>Xylariomycetidae</taxon>
        <taxon>Amphisphaeriales</taxon>
        <taxon>Apiosporaceae</taxon>
        <taxon>Apiospora</taxon>
    </lineage>
</organism>
<accession>A0ABR1WNE1</accession>
<reference evidence="2 3" key="1">
    <citation type="submission" date="2023-01" db="EMBL/GenBank/DDBJ databases">
        <title>Analysis of 21 Apiospora genomes using comparative genomics revels a genus with tremendous synthesis potential of carbohydrate active enzymes and secondary metabolites.</title>
        <authorList>
            <person name="Sorensen T."/>
        </authorList>
    </citation>
    <scope>NUCLEOTIDE SEQUENCE [LARGE SCALE GENOMIC DNA]</scope>
    <source>
        <strain evidence="2 3">CBS 83171</strain>
    </source>
</reference>
<dbReference type="EMBL" id="JAQQWM010000001">
    <property type="protein sequence ID" value="KAK8083976.1"/>
    <property type="molecule type" value="Genomic_DNA"/>
</dbReference>
<name>A0ABR1WNE1_9PEZI</name>